<protein>
    <recommendedName>
        <fullName evidence="1">Protein CR006 P-loop domain-containing protein</fullName>
    </recommendedName>
</protein>
<gene>
    <name evidence="2" type="ORF">EBB79_14970</name>
</gene>
<proteinExistence type="predicted"/>
<evidence type="ECO:0000313" key="2">
    <source>
        <dbReference type="EMBL" id="AZV79043.1"/>
    </source>
</evidence>
<dbReference type="Gene3D" id="3.40.50.300">
    <property type="entry name" value="P-loop containing nucleotide triphosphate hydrolases"/>
    <property type="match status" value="1"/>
</dbReference>
<evidence type="ECO:0000259" key="1">
    <source>
        <dbReference type="Pfam" id="PF13166"/>
    </source>
</evidence>
<dbReference type="Proteomes" id="UP000283063">
    <property type="component" value="Chromosome"/>
</dbReference>
<feature type="domain" description="Protein CR006 P-loop" evidence="1">
    <location>
        <begin position="2"/>
        <end position="239"/>
    </location>
</feature>
<dbReference type="CDD" id="cd00267">
    <property type="entry name" value="ABC_ATPase"/>
    <property type="match status" value="1"/>
</dbReference>
<dbReference type="SUPFAM" id="SSF52540">
    <property type="entry name" value="P-loop containing nucleoside triphosphate hydrolases"/>
    <property type="match status" value="1"/>
</dbReference>
<accession>A0A3T0N4T0</accession>
<dbReference type="InterPro" id="IPR027417">
    <property type="entry name" value="P-loop_NTPase"/>
</dbReference>
<dbReference type="AlphaFoldDB" id="A0A3T0N4T0"/>
<dbReference type="EMBL" id="CP033219">
    <property type="protein sequence ID" value="AZV79043.1"/>
    <property type="molecule type" value="Genomic_DNA"/>
</dbReference>
<dbReference type="KEGG" id="sedi:EBB79_14970"/>
<sequence length="257" mass="28780">MSNSQQAAVDLSAKLAAFLGRDDLKFEPEGEGYRIMRFGRAAKRLSEGEKTAITFLYFVVGLGDQNFDLNEGIVVIDDPISSLDPSSVYQAFAYLKNAVKNAKQIFLLTHNFEFLKLVLNWFQNIPRSAQNGKSTYWMLHCSSTQGGARETEIRPLDTVLLQNKNEFAYLVKELMKFESDGTIQTACPIPNMIRKVLETFLEQHSTGGSLYKKLENLDFDETKKTALCKFANDLSHPTFSGLDPALVGKPKTTLSIC</sequence>
<dbReference type="OrthoDB" id="9789562at2"/>
<dbReference type="Pfam" id="PF13166">
    <property type="entry name" value="AAA_13"/>
    <property type="match status" value="1"/>
</dbReference>
<reference evidence="2 3" key="1">
    <citation type="submission" date="2018-10" db="EMBL/GenBank/DDBJ databases">
        <title>Parasedimentitalea marina sp. nov., a psychrophilic bacterium isolated from deep seawater of the New Britain Trench.</title>
        <authorList>
            <person name="Cao J."/>
        </authorList>
    </citation>
    <scope>NUCLEOTIDE SEQUENCE [LARGE SCALE GENOMIC DNA]</scope>
    <source>
        <strain evidence="2 3">W43</strain>
    </source>
</reference>
<name>A0A3T0N4T0_9RHOB</name>
<keyword evidence="3" id="KW-1185">Reference proteome</keyword>
<organism evidence="2 3">
    <name type="scientific">Parasedimentitalea marina</name>
    <dbReference type="NCBI Taxonomy" id="2483033"/>
    <lineage>
        <taxon>Bacteria</taxon>
        <taxon>Pseudomonadati</taxon>
        <taxon>Pseudomonadota</taxon>
        <taxon>Alphaproteobacteria</taxon>
        <taxon>Rhodobacterales</taxon>
        <taxon>Paracoccaceae</taxon>
        <taxon>Parasedimentitalea</taxon>
    </lineage>
</organism>
<dbReference type="InterPro" id="IPR026866">
    <property type="entry name" value="CR006_AAA"/>
</dbReference>
<evidence type="ECO:0000313" key="3">
    <source>
        <dbReference type="Proteomes" id="UP000283063"/>
    </source>
</evidence>